<evidence type="ECO:0000313" key="3">
    <source>
        <dbReference type="Proteomes" id="UP001162483"/>
    </source>
</evidence>
<proteinExistence type="predicted"/>
<keyword evidence="1" id="KW-0812">Transmembrane</keyword>
<sequence>MWVDQRVNCVLFYCVVCVCFTVSTLLSMALLCKAMHSSVQKLTGEKFVLFTYTLPTRKCKI</sequence>
<reference evidence="2" key="1">
    <citation type="submission" date="2023-05" db="EMBL/GenBank/DDBJ databases">
        <authorList>
            <person name="Stuckert A."/>
        </authorList>
    </citation>
    <scope>NUCLEOTIDE SEQUENCE</scope>
</reference>
<gene>
    <name evidence="2" type="ORF">SPARVUS_LOCUS12565632</name>
</gene>
<protein>
    <submittedName>
        <fullName evidence="2">Uncharacterized protein</fullName>
    </submittedName>
</protein>
<comment type="caution">
    <text evidence="2">The sequence shown here is derived from an EMBL/GenBank/DDBJ whole genome shotgun (WGS) entry which is preliminary data.</text>
</comment>
<evidence type="ECO:0000256" key="1">
    <source>
        <dbReference type="SAM" id="Phobius"/>
    </source>
</evidence>
<evidence type="ECO:0000313" key="2">
    <source>
        <dbReference type="EMBL" id="CAI9599269.1"/>
    </source>
</evidence>
<keyword evidence="1" id="KW-0472">Membrane</keyword>
<organism evidence="2 3">
    <name type="scientific">Staurois parvus</name>
    <dbReference type="NCBI Taxonomy" id="386267"/>
    <lineage>
        <taxon>Eukaryota</taxon>
        <taxon>Metazoa</taxon>
        <taxon>Chordata</taxon>
        <taxon>Craniata</taxon>
        <taxon>Vertebrata</taxon>
        <taxon>Euteleostomi</taxon>
        <taxon>Amphibia</taxon>
        <taxon>Batrachia</taxon>
        <taxon>Anura</taxon>
        <taxon>Neobatrachia</taxon>
        <taxon>Ranoidea</taxon>
        <taxon>Ranidae</taxon>
        <taxon>Staurois</taxon>
    </lineage>
</organism>
<dbReference type="EMBL" id="CATNWA010017274">
    <property type="protein sequence ID" value="CAI9599269.1"/>
    <property type="molecule type" value="Genomic_DNA"/>
</dbReference>
<feature type="non-terminal residue" evidence="2">
    <location>
        <position position="61"/>
    </location>
</feature>
<keyword evidence="1" id="KW-1133">Transmembrane helix</keyword>
<name>A0ABN9FRK8_9NEOB</name>
<accession>A0ABN9FRK8</accession>
<dbReference type="Proteomes" id="UP001162483">
    <property type="component" value="Unassembled WGS sequence"/>
</dbReference>
<feature type="transmembrane region" description="Helical" evidence="1">
    <location>
        <begin position="12"/>
        <end position="32"/>
    </location>
</feature>
<keyword evidence="3" id="KW-1185">Reference proteome</keyword>